<dbReference type="Pfam" id="PF03662">
    <property type="entry name" value="Glyco_hydro_79n"/>
    <property type="match status" value="1"/>
</dbReference>
<proteinExistence type="inferred from homology"/>
<gene>
    <name evidence="2" type="ORF">GSOID_T00016136001</name>
</gene>
<comment type="similarity">
    <text evidence="1">Belongs to the glycosyl hydrolase 79 family.</text>
</comment>
<name>E4X1J7_OIKDI</name>
<dbReference type="OrthoDB" id="10066041at2759"/>
<dbReference type="InterPro" id="IPR017853">
    <property type="entry name" value="GH"/>
</dbReference>
<dbReference type="InParanoid" id="E4X1J7"/>
<evidence type="ECO:0000313" key="2">
    <source>
        <dbReference type="EMBL" id="CBY23678.1"/>
    </source>
</evidence>
<sequence length="442" mass="49617">MNELDFENEFLVQAAKSLSGNSFGLLRVGGTLQDHIHYNMSATSQHCEPFPISPEGGRRSGFGDGCFSKGRQDSFFQFVENVGFKVIFGLNAMVGRKQNGPTSWTGKWNSSETENMIDDWIKQNRMRNFFALELGNEIYGESGIEAKLSVEEAVESFSELWRIVNEKFSSKNRPKIFGVDTALDNNWVRQFLNKSENGLDAFTYHSYPLGAGSSENVDKEIMDEKFNPKIYNLAEKASAFDNLPLGVWMGETGGAYNSGRNTITNRFMSAFWYIDWMGVMAESGHKAFCRQTFIGGNYGLLQVDSFLGVVVNPDFYGAVLFKELMIGKIYKASNNGESSIHQYYSEAILTNGQYQKTLLILNYSADKKQISFEGFKESATKYILSSPNLQSDKVFINQKQATFPPYPNPFKISDYAQPVGSGKLTVAGHTYAFITETLKTEK</sequence>
<organism evidence="2">
    <name type="scientific">Oikopleura dioica</name>
    <name type="common">Tunicate</name>
    <dbReference type="NCBI Taxonomy" id="34765"/>
    <lineage>
        <taxon>Eukaryota</taxon>
        <taxon>Metazoa</taxon>
        <taxon>Chordata</taxon>
        <taxon>Tunicata</taxon>
        <taxon>Appendicularia</taxon>
        <taxon>Copelata</taxon>
        <taxon>Oikopleuridae</taxon>
        <taxon>Oikopleura</taxon>
    </lineage>
</organism>
<dbReference type="EMBL" id="FN653021">
    <property type="protein sequence ID" value="CBY23678.1"/>
    <property type="molecule type" value="Genomic_DNA"/>
</dbReference>
<keyword evidence="3" id="KW-1185">Reference proteome</keyword>
<accession>E4X1J7</accession>
<dbReference type="PANTHER" id="PTHR14363:SF17">
    <property type="entry name" value="HEPARANASE-LIKE PROTEIN 3"/>
    <property type="match status" value="1"/>
</dbReference>
<dbReference type="GO" id="GO:0004566">
    <property type="term" value="F:beta-glucuronidase activity"/>
    <property type="evidence" value="ECO:0007669"/>
    <property type="project" value="TreeGrafter"/>
</dbReference>
<dbReference type="Proteomes" id="UP000001307">
    <property type="component" value="Unassembled WGS sequence"/>
</dbReference>
<evidence type="ECO:0000256" key="1">
    <source>
        <dbReference type="ARBA" id="ARBA00009800"/>
    </source>
</evidence>
<dbReference type="AlphaFoldDB" id="E4X1J7"/>
<evidence type="ECO:0000313" key="3">
    <source>
        <dbReference type="Proteomes" id="UP000001307"/>
    </source>
</evidence>
<dbReference type="Gene3D" id="3.20.20.80">
    <property type="entry name" value="Glycosidases"/>
    <property type="match status" value="1"/>
</dbReference>
<reference evidence="2" key="1">
    <citation type="journal article" date="2010" name="Science">
        <title>Plasticity of animal genome architecture unmasked by rapid evolution of a pelagic tunicate.</title>
        <authorList>
            <person name="Denoeud F."/>
            <person name="Henriet S."/>
            <person name="Mungpakdee S."/>
            <person name="Aury J.M."/>
            <person name="Da Silva C."/>
            <person name="Brinkmann H."/>
            <person name="Mikhaleva J."/>
            <person name="Olsen L.C."/>
            <person name="Jubin C."/>
            <person name="Canestro C."/>
            <person name="Bouquet J.M."/>
            <person name="Danks G."/>
            <person name="Poulain J."/>
            <person name="Campsteijn C."/>
            <person name="Adamski M."/>
            <person name="Cross I."/>
            <person name="Yadetie F."/>
            <person name="Muffato M."/>
            <person name="Louis A."/>
            <person name="Butcher S."/>
            <person name="Tsagkogeorga G."/>
            <person name="Konrad A."/>
            <person name="Singh S."/>
            <person name="Jensen M.F."/>
            <person name="Cong E.H."/>
            <person name="Eikeseth-Otteraa H."/>
            <person name="Noel B."/>
            <person name="Anthouard V."/>
            <person name="Porcel B.M."/>
            <person name="Kachouri-Lafond R."/>
            <person name="Nishino A."/>
            <person name="Ugolini M."/>
            <person name="Chourrout P."/>
            <person name="Nishida H."/>
            <person name="Aasland R."/>
            <person name="Huzurbazar S."/>
            <person name="Westhof E."/>
            <person name="Delsuc F."/>
            <person name="Lehrach H."/>
            <person name="Reinhardt R."/>
            <person name="Weissenbach J."/>
            <person name="Roy S.W."/>
            <person name="Artiguenave F."/>
            <person name="Postlethwait J.H."/>
            <person name="Manak J.R."/>
            <person name="Thompson E.M."/>
            <person name="Jaillon O."/>
            <person name="Du Pasquier L."/>
            <person name="Boudinot P."/>
            <person name="Liberles D.A."/>
            <person name="Volff J.N."/>
            <person name="Philippe H."/>
            <person name="Lenhard B."/>
            <person name="Roest Crollius H."/>
            <person name="Wincker P."/>
            <person name="Chourrout D."/>
        </authorList>
    </citation>
    <scope>NUCLEOTIDE SEQUENCE [LARGE SCALE GENOMIC DNA]</scope>
</reference>
<dbReference type="PANTHER" id="PTHR14363">
    <property type="entry name" value="HEPARANASE-RELATED"/>
    <property type="match status" value="1"/>
</dbReference>
<dbReference type="GO" id="GO:0016020">
    <property type="term" value="C:membrane"/>
    <property type="evidence" value="ECO:0007669"/>
    <property type="project" value="InterPro"/>
</dbReference>
<dbReference type="InterPro" id="IPR005199">
    <property type="entry name" value="Glyco_hydro_79"/>
</dbReference>
<dbReference type="SUPFAM" id="SSF51445">
    <property type="entry name" value="(Trans)glycosidases"/>
    <property type="match status" value="1"/>
</dbReference>
<protein>
    <submittedName>
        <fullName evidence="2">Uncharacterized protein</fullName>
    </submittedName>
</protein>